<evidence type="ECO:0000256" key="5">
    <source>
        <dbReference type="PROSITE-ProRule" id="PRU01248"/>
    </source>
</evidence>
<dbReference type="PROSITE" id="PS51898">
    <property type="entry name" value="TYR_RECOMBINASE"/>
    <property type="match status" value="1"/>
</dbReference>
<dbReference type="InterPro" id="IPR050808">
    <property type="entry name" value="Phage_Integrase"/>
</dbReference>
<dbReference type="PANTHER" id="PTHR30629">
    <property type="entry name" value="PROPHAGE INTEGRASE"/>
    <property type="match status" value="1"/>
</dbReference>
<dbReference type="EMBL" id="LT629795">
    <property type="protein sequence ID" value="SDU60325.1"/>
    <property type="molecule type" value="Genomic_DNA"/>
</dbReference>
<dbReference type="PANTHER" id="PTHR30629:SF2">
    <property type="entry name" value="PROPHAGE INTEGRASE INTS-RELATED"/>
    <property type="match status" value="1"/>
</dbReference>
<dbReference type="InterPro" id="IPR025166">
    <property type="entry name" value="Integrase_DNA_bind_dom"/>
</dbReference>
<organism evidence="8 9">
    <name type="scientific">Pseudomonas psychrophila</name>
    <dbReference type="NCBI Taxonomy" id="122355"/>
    <lineage>
        <taxon>Bacteria</taxon>
        <taxon>Pseudomonadati</taxon>
        <taxon>Pseudomonadota</taxon>
        <taxon>Gammaproteobacteria</taxon>
        <taxon>Pseudomonadales</taxon>
        <taxon>Pseudomonadaceae</taxon>
        <taxon>Pseudomonas</taxon>
    </lineage>
</organism>
<dbReference type="Pfam" id="PF22022">
    <property type="entry name" value="Phage_int_M"/>
    <property type="match status" value="1"/>
</dbReference>
<dbReference type="PROSITE" id="PS51900">
    <property type="entry name" value="CB"/>
    <property type="match status" value="1"/>
</dbReference>
<dbReference type="CDD" id="cd00801">
    <property type="entry name" value="INT_P4_C"/>
    <property type="match status" value="1"/>
</dbReference>
<proteinExistence type="inferred from homology"/>
<evidence type="ECO:0000256" key="2">
    <source>
        <dbReference type="ARBA" id="ARBA00022908"/>
    </source>
</evidence>
<dbReference type="InterPro" id="IPR011010">
    <property type="entry name" value="DNA_brk_join_enz"/>
</dbReference>
<dbReference type="SUPFAM" id="SSF56349">
    <property type="entry name" value="DNA breaking-rejoining enzymes"/>
    <property type="match status" value="1"/>
</dbReference>
<keyword evidence="2" id="KW-0229">DNA integration</keyword>
<dbReference type="InterPro" id="IPR053876">
    <property type="entry name" value="Phage_int_M"/>
</dbReference>
<keyword evidence="9" id="KW-1185">Reference proteome</keyword>
<accession>A0ABY0VWP3</accession>
<feature type="domain" description="Tyr recombinase" evidence="6">
    <location>
        <begin position="188"/>
        <end position="372"/>
    </location>
</feature>
<dbReference type="Gene3D" id="1.10.150.130">
    <property type="match status" value="1"/>
</dbReference>
<evidence type="ECO:0000313" key="9">
    <source>
        <dbReference type="Proteomes" id="UP000182058"/>
    </source>
</evidence>
<dbReference type="Pfam" id="PF00589">
    <property type="entry name" value="Phage_integrase"/>
    <property type="match status" value="1"/>
</dbReference>
<dbReference type="Gene3D" id="1.10.443.10">
    <property type="entry name" value="Intergrase catalytic core"/>
    <property type="match status" value="1"/>
</dbReference>
<comment type="similarity">
    <text evidence="1">Belongs to the 'phage' integrase family.</text>
</comment>
<reference evidence="8 9" key="1">
    <citation type="submission" date="2016-10" db="EMBL/GenBank/DDBJ databases">
        <authorList>
            <person name="Varghese N."/>
            <person name="Submissions S."/>
        </authorList>
    </citation>
    <scope>NUCLEOTIDE SEQUENCE [LARGE SCALE GENOMIC DNA]</scope>
    <source>
        <strain evidence="8 9">BS3667</strain>
    </source>
</reference>
<keyword evidence="3 5" id="KW-0238">DNA-binding</keyword>
<dbReference type="Gene3D" id="3.30.160.390">
    <property type="entry name" value="Integrase, DNA-binding domain"/>
    <property type="match status" value="1"/>
</dbReference>
<feature type="domain" description="Core-binding (CB)" evidence="7">
    <location>
        <begin position="82"/>
        <end position="163"/>
    </location>
</feature>
<dbReference type="InterPro" id="IPR038488">
    <property type="entry name" value="Integrase_DNA-bd_sf"/>
</dbReference>
<evidence type="ECO:0000313" key="8">
    <source>
        <dbReference type="EMBL" id="SDU60325.1"/>
    </source>
</evidence>
<dbReference type="Pfam" id="PF13356">
    <property type="entry name" value="Arm-DNA-bind_3"/>
    <property type="match status" value="1"/>
</dbReference>
<name>A0ABY0VWP3_9PSED</name>
<evidence type="ECO:0000256" key="1">
    <source>
        <dbReference type="ARBA" id="ARBA00008857"/>
    </source>
</evidence>
<protein>
    <submittedName>
        <fullName evidence="8">Integrase</fullName>
    </submittedName>
</protein>
<dbReference type="InterPro" id="IPR044068">
    <property type="entry name" value="CB"/>
</dbReference>
<keyword evidence="4" id="KW-0233">DNA recombination</keyword>
<dbReference type="InterPro" id="IPR010998">
    <property type="entry name" value="Integrase_recombinase_N"/>
</dbReference>
<evidence type="ECO:0000259" key="7">
    <source>
        <dbReference type="PROSITE" id="PS51900"/>
    </source>
</evidence>
<gene>
    <name evidence="8" type="ORF">SAMN04490201_3038</name>
</gene>
<dbReference type="InterPro" id="IPR002104">
    <property type="entry name" value="Integrase_catalytic"/>
</dbReference>
<sequence length="408" mass="46056">MPGLYLEVKKPQKSGKPGSKLWRVKYRLDGKENRFAIGAYPAIGLKEARELAWAAKREIANAVSPRQAKLAKIDAQHLTQARTFEYVAQQWLQLKAPDLVEKSLAGFKGALANHVYPVIGQRPVSDIRLEHITQIITSLKTQGSMAMAKRVRTIIRSVLGFAEGRGWVERNVALSNSEELKIRHVVNSNPAIEKPDDLGVFIRRLDDLNDNNVSMALRLLVMLPVRPGELAVMRWEDIDLTGADWRFIVGKTRHLSKTKHIVPLPTQAVAILRRMQKHAVLDDQGKGWVFVSPVYPAHPINPTSLLKALQRMWQEHDITAHGFRATYRTIAHERLGIDPVVLELSLSHRMPGALGAVYARAQLLEQRREAAQQWADYLDLLKQKVLDRYSDQFAGNSDLVTTELPSNR</sequence>
<evidence type="ECO:0000256" key="4">
    <source>
        <dbReference type="ARBA" id="ARBA00023172"/>
    </source>
</evidence>
<dbReference type="Proteomes" id="UP000182058">
    <property type="component" value="Chromosome I"/>
</dbReference>
<evidence type="ECO:0000256" key="3">
    <source>
        <dbReference type="ARBA" id="ARBA00023125"/>
    </source>
</evidence>
<dbReference type="InterPro" id="IPR013762">
    <property type="entry name" value="Integrase-like_cat_sf"/>
</dbReference>
<evidence type="ECO:0000259" key="6">
    <source>
        <dbReference type="PROSITE" id="PS51898"/>
    </source>
</evidence>